<keyword evidence="8" id="KW-1185">Reference proteome</keyword>
<dbReference type="InterPro" id="IPR036365">
    <property type="entry name" value="PGBD-like_sf"/>
</dbReference>
<dbReference type="SMART" id="SM00644">
    <property type="entry name" value="Ami_2"/>
    <property type="match status" value="1"/>
</dbReference>
<name>A0A8J3SIX1_9ACTN</name>
<evidence type="ECO:0000256" key="5">
    <source>
        <dbReference type="ARBA" id="ARBA00023316"/>
    </source>
</evidence>
<dbReference type="Gene3D" id="1.10.101.10">
    <property type="entry name" value="PGBD-like superfamily/PGBD"/>
    <property type="match status" value="1"/>
</dbReference>
<accession>A0A8J3SIX1</accession>
<evidence type="ECO:0000256" key="3">
    <source>
        <dbReference type="ARBA" id="ARBA00011901"/>
    </source>
</evidence>
<dbReference type="Pfam" id="PF01471">
    <property type="entry name" value="PG_binding_1"/>
    <property type="match status" value="1"/>
</dbReference>
<evidence type="ECO:0000256" key="1">
    <source>
        <dbReference type="ARBA" id="ARBA00001561"/>
    </source>
</evidence>
<dbReference type="PANTHER" id="PTHR30417:SF1">
    <property type="entry name" value="N-ACETYLMURAMOYL-L-ALANINE AMIDASE AMID"/>
    <property type="match status" value="1"/>
</dbReference>
<evidence type="ECO:0000256" key="2">
    <source>
        <dbReference type="ARBA" id="ARBA00007553"/>
    </source>
</evidence>
<evidence type="ECO:0000313" key="8">
    <source>
        <dbReference type="Proteomes" id="UP000619788"/>
    </source>
</evidence>
<dbReference type="EMBL" id="BOOJ01000052">
    <property type="protein sequence ID" value="GIH95351.1"/>
    <property type="molecule type" value="Genomic_DNA"/>
</dbReference>
<keyword evidence="4" id="KW-0378">Hydrolase</keyword>
<dbReference type="InterPro" id="IPR002502">
    <property type="entry name" value="Amidase_domain"/>
</dbReference>
<comment type="caution">
    <text evidence="7">The sequence shown here is derived from an EMBL/GenBank/DDBJ whole genome shotgun (WGS) entry which is preliminary data.</text>
</comment>
<dbReference type="GO" id="GO:0071555">
    <property type="term" value="P:cell wall organization"/>
    <property type="evidence" value="ECO:0007669"/>
    <property type="project" value="UniProtKB-KW"/>
</dbReference>
<dbReference type="Pfam" id="PF01510">
    <property type="entry name" value="Amidase_2"/>
    <property type="match status" value="1"/>
</dbReference>
<comment type="catalytic activity">
    <reaction evidence="1">
        <text>Hydrolyzes the link between N-acetylmuramoyl residues and L-amino acid residues in certain cell-wall glycopeptides.</text>
        <dbReference type="EC" id="3.5.1.28"/>
    </reaction>
</comment>
<evidence type="ECO:0000313" key="7">
    <source>
        <dbReference type="EMBL" id="GIH95351.1"/>
    </source>
</evidence>
<protein>
    <recommendedName>
        <fullName evidence="3">N-acetylmuramoyl-L-alanine amidase</fullName>
        <ecNumber evidence="3">3.5.1.28</ecNumber>
    </recommendedName>
</protein>
<sequence>MAVMRTITARWYTQGRIEDIRVVVVHDMEAPESATTAENVARYFATTGTKASAHVCVDSDSRVRCVADAHTAWAAPGANADGLQLEIAGYARQTREQWLDRFSRAALEQAAIQTAEWCAKYGLPARRLTRAQLRAGHKGITSHADVSAVYRRSDHTDPGPNFPWAYFLERVQHHLGGAQANQEETVSTPMWPGRILRLTSPLMEGKDVRRWQRRMRARGWRIAVDGLYGRESAKVAQAFQAEKRLRVTGEVGRDDWIAAWEEPVT</sequence>
<dbReference type="AlphaFoldDB" id="A0A8J3SIX1"/>
<dbReference type="InterPro" id="IPR036505">
    <property type="entry name" value="Amidase/PGRP_sf"/>
</dbReference>
<feature type="domain" description="N-acetylmuramoyl-L-alanine amidase" evidence="6">
    <location>
        <begin position="10"/>
        <end position="159"/>
    </location>
</feature>
<dbReference type="SUPFAM" id="SSF55846">
    <property type="entry name" value="N-acetylmuramoyl-L-alanine amidase-like"/>
    <property type="match status" value="1"/>
</dbReference>
<dbReference type="GO" id="GO:0009253">
    <property type="term" value="P:peptidoglycan catabolic process"/>
    <property type="evidence" value="ECO:0007669"/>
    <property type="project" value="InterPro"/>
</dbReference>
<dbReference type="InterPro" id="IPR036366">
    <property type="entry name" value="PGBDSf"/>
</dbReference>
<dbReference type="Gene3D" id="3.40.80.10">
    <property type="entry name" value="Peptidoglycan recognition protein-like"/>
    <property type="match status" value="1"/>
</dbReference>
<proteinExistence type="inferred from homology"/>
<organism evidence="7 8">
    <name type="scientific">Planobispora siamensis</name>
    <dbReference type="NCBI Taxonomy" id="936338"/>
    <lineage>
        <taxon>Bacteria</taxon>
        <taxon>Bacillati</taxon>
        <taxon>Actinomycetota</taxon>
        <taxon>Actinomycetes</taxon>
        <taxon>Streptosporangiales</taxon>
        <taxon>Streptosporangiaceae</taxon>
        <taxon>Planobispora</taxon>
    </lineage>
</organism>
<evidence type="ECO:0000259" key="6">
    <source>
        <dbReference type="SMART" id="SM00644"/>
    </source>
</evidence>
<dbReference type="SUPFAM" id="SSF47090">
    <property type="entry name" value="PGBD-like"/>
    <property type="match status" value="1"/>
</dbReference>
<dbReference type="Proteomes" id="UP000619788">
    <property type="component" value="Unassembled WGS sequence"/>
</dbReference>
<dbReference type="GO" id="GO:0009254">
    <property type="term" value="P:peptidoglycan turnover"/>
    <property type="evidence" value="ECO:0007669"/>
    <property type="project" value="TreeGrafter"/>
</dbReference>
<gene>
    <name evidence="7" type="ORF">Psi01_59810</name>
</gene>
<dbReference type="EC" id="3.5.1.28" evidence="3"/>
<evidence type="ECO:0000256" key="4">
    <source>
        <dbReference type="ARBA" id="ARBA00022801"/>
    </source>
</evidence>
<comment type="similarity">
    <text evidence="2">Belongs to the N-acetylmuramoyl-L-alanine amidase 2 family.</text>
</comment>
<dbReference type="PANTHER" id="PTHR30417">
    <property type="entry name" value="N-ACETYLMURAMOYL-L-ALANINE AMIDASE AMID"/>
    <property type="match status" value="1"/>
</dbReference>
<reference evidence="7 8" key="1">
    <citation type="submission" date="2021-01" db="EMBL/GenBank/DDBJ databases">
        <title>Whole genome shotgun sequence of Planobispora siamensis NBRC 107568.</title>
        <authorList>
            <person name="Komaki H."/>
            <person name="Tamura T."/>
        </authorList>
    </citation>
    <scope>NUCLEOTIDE SEQUENCE [LARGE SCALE GENOMIC DNA]</scope>
    <source>
        <strain evidence="7 8">NBRC 107568</strain>
    </source>
</reference>
<dbReference type="InterPro" id="IPR051206">
    <property type="entry name" value="NAMLAA_amidase_2"/>
</dbReference>
<keyword evidence="5" id="KW-0961">Cell wall biogenesis/degradation</keyword>
<dbReference type="InterPro" id="IPR002477">
    <property type="entry name" value="Peptidoglycan-bd-like"/>
</dbReference>
<dbReference type="GO" id="GO:0008745">
    <property type="term" value="F:N-acetylmuramoyl-L-alanine amidase activity"/>
    <property type="evidence" value="ECO:0007669"/>
    <property type="project" value="UniProtKB-EC"/>
</dbReference>